<keyword evidence="2" id="KW-0472">Membrane</keyword>
<dbReference type="PANTHER" id="PTHR42736">
    <property type="entry name" value="PROTEIN-GLUTAMINE GAMMA-GLUTAMYLTRANSFERASE"/>
    <property type="match status" value="1"/>
</dbReference>
<feature type="transmembrane region" description="Helical" evidence="2">
    <location>
        <begin position="195"/>
        <end position="212"/>
    </location>
</feature>
<dbReference type="InterPro" id="IPR052901">
    <property type="entry name" value="Bact_TGase-like"/>
</dbReference>
<evidence type="ECO:0000313" key="5">
    <source>
        <dbReference type="Proteomes" id="UP000597444"/>
    </source>
</evidence>
<dbReference type="Gene3D" id="3.10.620.30">
    <property type="match status" value="1"/>
</dbReference>
<protein>
    <submittedName>
        <fullName evidence="4">Transglutaminase</fullName>
    </submittedName>
</protein>
<feature type="transmembrane region" description="Helical" evidence="2">
    <location>
        <begin position="219"/>
        <end position="238"/>
    </location>
</feature>
<keyword evidence="5" id="KW-1185">Reference proteome</keyword>
<feature type="transmembrane region" description="Helical" evidence="2">
    <location>
        <begin position="265"/>
        <end position="285"/>
    </location>
</feature>
<reference evidence="4" key="1">
    <citation type="submission" date="2020-10" db="EMBL/GenBank/DDBJ databases">
        <title>Taxonomic study of unclassified bacteria belonging to the class Ktedonobacteria.</title>
        <authorList>
            <person name="Yabe S."/>
            <person name="Wang C.M."/>
            <person name="Zheng Y."/>
            <person name="Sakai Y."/>
            <person name="Cavaletti L."/>
            <person name="Monciardini P."/>
            <person name="Donadio S."/>
        </authorList>
    </citation>
    <scope>NUCLEOTIDE SEQUENCE</scope>
    <source>
        <strain evidence="4">ID150040</strain>
    </source>
</reference>
<dbReference type="PANTHER" id="PTHR42736:SF1">
    <property type="entry name" value="PROTEIN-GLUTAMINE GAMMA-GLUTAMYLTRANSFERASE"/>
    <property type="match status" value="1"/>
</dbReference>
<gene>
    <name evidence="4" type="ORF">KSF_044270</name>
</gene>
<dbReference type="Pfam" id="PF01841">
    <property type="entry name" value="Transglut_core"/>
    <property type="match status" value="1"/>
</dbReference>
<comment type="caution">
    <text evidence="4">The sequence shown here is derived from an EMBL/GenBank/DDBJ whole genome shotgun (WGS) entry which is preliminary data.</text>
</comment>
<sequence length="819" mass="91356">MRSSVLDPNRSTQVRQPRRSPHQDAAYHSQPLSYKTPPHPPSKQQQPFRLVLFLQKYTPAEGWSALVMLAIALYCVAYSIIAANWVKHSSLLLWSPVIGLLIGLAIAKVPRIPQPMLHLAACVVGQILAIWATSALAYHVSWSLVLVSLRAALTGGIAASNIPTTEILFFFYLSFLTYFLGYFGSWLVYRARLPWLVALVYCSILLVNLNYVKQEITATVLTVLLVGSLGMLIARIQLVNQVYQWTREGLHTDRPWLRTITRRCMTGASLLMVITLLGSSLLPVFDQASSGKSFWDNLNNAWTNVVNGQVSLSNPKSLFKPYQTPTNFFGDQLAISGSVNLPMGEVLSYASSGGPQYLQGFTYNLYDGHTWTTTLNSTNGRNFAANKDLPLDTQAKGGVEIALNVTLKVPPESTKNYIYGPAQPRRFDKPVMIYSDGTVGTWMQTSPLTKNERYQVTSVVPGANLIKNLVDVPLPQHDDQGVWRNDNYFADQSQYYLKVPRTLSPNVLTQAKRWTEGANDTYTLLKLLQQHLGDQNTFSYSVNNAPIPKNVDVVDWLLQTKVGYCTYYASAMAVMARLFGIPTRIANGFTQGHYDKMRNLWVVEGSDAHSWVQAYFPGYGWIDFDPTPGFSPNPPPTPSITPTAAPTKAATKTTATPQPVPSPTKAAQSTPPPVPHVPPTTPGAGNSAMISQVLLMWGAMILLVISLMVFLSALATYWWRNLFPGSTLVAGMFWRLCWIASRAGLGPNKWQTPYEYSSMLSQHLGQQPTQLWQLTELFVRDRWGLPRHAPRKVEEEVVAQQLWPSLRNMFLQLLVKKKK</sequence>
<organism evidence="4 5">
    <name type="scientific">Reticulibacter mediterranei</name>
    <dbReference type="NCBI Taxonomy" id="2778369"/>
    <lineage>
        <taxon>Bacteria</taxon>
        <taxon>Bacillati</taxon>
        <taxon>Chloroflexota</taxon>
        <taxon>Ktedonobacteria</taxon>
        <taxon>Ktedonobacterales</taxon>
        <taxon>Reticulibacteraceae</taxon>
        <taxon>Reticulibacter</taxon>
    </lineage>
</organism>
<evidence type="ECO:0000256" key="1">
    <source>
        <dbReference type="SAM" id="MobiDB-lite"/>
    </source>
</evidence>
<feature type="region of interest" description="Disordered" evidence="1">
    <location>
        <begin position="1"/>
        <end position="44"/>
    </location>
</feature>
<feature type="compositionally biased region" description="Low complexity" evidence="1">
    <location>
        <begin position="640"/>
        <end position="657"/>
    </location>
</feature>
<evidence type="ECO:0000313" key="4">
    <source>
        <dbReference type="EMBL" id="GHO94379.1"/>
    </source>
</evidence>
<keyword evidence="2" id="KW-0812">Transmembrane</keyword>
<dbReference type="AlphaFoldDB" id="A0A8J3IFG3"/>
<feature type="transmembrane region" description="Helical" evidence="2">
    <location>
        <begin position="63"/>
        <end position="85"/>
    </location>
</feature>
<dbReference type="InterPro" id="IPR038765">
    <property type="entry name" value="Papain-like_cys_pep_sf"/>
</dbReference>
<keyword evidence="2" id="KW-1133">Transmembrane helix</keyword>
<feature type="domain" description="Transglutaminase-like" evidence="3">
    <location>
        <begin position="557"/>
        <end position="628"/>
    </location>
</feature>
<dbReference type="EMBL" id="BNJK01000001">
    <property type="protein sequence ID" value="GHO94379.1"/>
    <property type="molecule type" value="Genomic_DNA"/>
</dbReference>
<dbReference type="Proteomes" id="UP000597444">
    <property type="component" value="Unassembled WGS sequence"/>
</dbReference>
<feature type="transmembrane region" description="Helical" evidence="2">
    <location>
        <begin position="167"/>
        <end position="189"/>
    </location>
</feature>
<dbReference type="InterPro" id="IPR002931">
    <property type="entry name" value="Transglutaminase-like"/>
</dbReference>
<feature type="region of interest" description="Disordered" evidence="1">
    <location>
        <begin position="631"/>
        <end position="682"/>
    </location>
</feature>
<feature type="compositionally biased region" description="Pro residues" evidence="1">
    <location>
        <begin position="670"/>
        <end position="681"/>
    </location>
</feature>
<dbReference type="SUPFAM" id="SSF54001">
    <property type="entry name" value="Cysteine proteinases"/>
    <property type="match status" value="1"/>
</dbReference>
<feature type="transmembrane region" description="Helical" evidence="2">
    <location>
        <begin position="91"/>
        <end position="109"/>
    </location>
</feature>
<feature type="transmembrane region" description="Helical" evidence="2">
    <location>
        <begin position="694"/>
        <end position="719"/>
    </location>
</feature>
<evidence type="ECO:0000259" key="3">
    <source>
        <dbReference type="SMART" id="SM00460"/>
    </source>
</evidence>
<accession>A0A8J3IFG3</accession>
<dbReference type="SMART" id="SM00460">
    <property type="entry name" value="TGc"/>
    <property type="match status" value="1"/>
</dbReference>
<dbReference type="RefSeq" id="WP_220205122.1">
    <property type="nucleotide sequence ID" value="NZ_BNJK01000001.1"/>
</dbReference>
<name>A0A8J3IFG3_9CHLR</name>
<evidence type="ECO:0000256" key="2">
    <source>
        <dbReference type="SAM" id="Phobius"/>
    </source>
</evidence>
<proteinExistence type="predicted"/>